<keyword evidence="6" id="KW-1185">Reference proteome</keyword>
<evidence type="ECO:0000256" key="2">
    <source>
        <dbReference type="ARBA" id="ARBA00022737"/>
    </source>
</evidence>
<dbReference type="SUPFAM" id="SSF52058">
    <property type="entry name" value="L domain-like"/>
    <property type="match status" value="1"/>
</dbReference>
<dbReference type="InterPro" id="IPR001119">
    <property type="entry name" value="SLH_dom"/>
</dbReference>
<feature type="signal peptide" evidence="3">
    <location>
        <begin position="1"/>
        <end position="30"/>
    </location>
</feature>
<protein>
    <submittedName>
        <fullName evidence="5">Internalin-related protein</fullName>
    </submittedName>
</protein>
<dbReference type="AlphaFoldDB" id="A0A430FRX5"/>
<dbReference type="GO" id="GO:0035591">
    <property type="term" value="F:signaling adaptor activity"/>
    <property type="evidence" value="ECO:0007669"/>
    <property type="project" value="TreeGrafter"/>
</dbReference>
<gene>
    <name evidence="5" type="ORF">D2E26_0199</name>
</gene>
<proteinExistence type="predicted"/>
<keyword evidence="3" id="KW-0732">Signal</keyword>
<organism evidence="5 6">
    <name type="scientific">Bifidobacterium dolichotidis</name>
    <dbReference type="NCBI Taxonomy" id="2306976"/>
    <lineage>
        <taxon>Bacteria</taxon>
        <taxon>Bacillati</taxon>
        <taxon>Actinomycetota</taxon>
        <taxon>Actinomycetes</taxon>
        <taxon>Bifidobacteriales</taxon>
        <taxon>Bifidobacteriaceae</taxon>
        <taxon>Bifidobacterium</taxon>
    </lineage>
</organism>
<evidence type="ECO:0000256" key="3">
    <source>
        <dbReference type="SAM" id="SignalP"/>
    </source>
</evidence>
<dbReference type="RefSeq" id="WP_164515819.1">
    <property type="nucleotide sequence ID" value="NZ_QXGM01000001.1"/>
</dbReference>
<name>A0A430FRX5_9BIFI</name>
<dbReference type="Pfam" id="PF00395">
    <property type="entry name" value="SLH"/>
    <property type="match status" value="1"/>
</dbReference>
<keyword evidence="1" id="KW-0433">Leucine-rich repeat</keyword>
<dbReference type="EMBL" id="QXGM01000001">
    <property type="protein sequence ID" value="RSX55636.1"/>
    <property type="molecule type" value="Genomic_DNA"/>
</dbReference>
<feature type="domain" description="SLH" evidence="4">
    <location>
        <begin position="663"/>
        <end position="724"/>
    </location>
</feature>
<sequence>MKGSVKNVVIAATAALSMTCIPFLTGTAIAEVPTGDIEINETNFPDEVFRNYVEKEWDTEGDGILTQEERESVTELRYVSEEEGYQLTSLKGIEFFPEVRNLYLMGNNLQDNIDISQNQKLVFVNVSDNAITSLDVSKNANVMALIASENQISSLDTSQCPQLTMIDARSNALSSFDATGNPVLQNLNLSMNQLSSLDIASNAQLQNLSIDSNQLSGLDISRNPDLYSLSASDNNLSAIDTSQNPELETMNVSENRISSIDISKNTHLHSLYATVNQLESINFGDIQSLSDVIVDYNPLPTVDVSQLVILSNFAVRSTGLTSLDVSHNPELQSLDISNTKISSIDVSHNQRLTELSADGLGLTSINVSHNPGLTELSVSGNELTSLDTTQNPNLAELDITDNNLTSLFLPQKHEDSSGVARGLKKLTVAKNPLLYLDLAGIPGEIHRGDLADPDAAYYTSEKQLDFRDVAPLMIMDSVVGVRGGRIVGNTLVPDSYPSTVTYQYISNGTTWDARVMFTDQPRYSFKDVNTTTPHHEDIQWVSEHKIAHGFVDTDGSSRFEPMWHVNRQDMAAFLRRIAVNIGITAADAWHPAAEDWLLFTDVHEWTPHAEDILWLAKFEIATGYEGPDGTRYFAPEVKVYRQDMAAFLHRLVQLTGDDTPVEAKAFTDVTDATPHAEHIRWLGGAGIAEGYKNADDTWRYEPMTTVYRQDMAAFLHRLDTFVKK</sequence>
<dbReference type="Gene3D" id="3.80.10.10">
    <property type="entry name" value="Ribonuclease Inhibitor"/>
    <property type="match status" value="2"/>
</dbReference>
<evidence type="ECO:0000313" key="6">
    <source>
        <dbReference type="Proteomes" id="UP000287609"/>
    </source>
</evidence>
<dbReference type="InterPro" id="IPR032675">
    <property type="entry name" value="LRR_dom_sf"/>
</dbReference>
<accession>A0A430FRX5</accession>
<keyword evidence="2" id="KW-0677">Repeat</keyword>
<dbReference type="Proteomes" id="UP000287609">
    <property type="component" value="Unassembled WGS sequence"/>
</dbReference>
<evidence type="ECO:0000259" key="4">
    <source>
        <dbReference type="PROSITE" id="PS51272"/>
    </source>
</evidence>
<feature type="domain" description="SLH" evidence="4">
    <location>
        <begin position="595"/>
        <end position="662"/>
    </location>
</feature>
<dbReference type="PROSITE" id="PS51272">
    <property type="entry name" value="SLH"/>
    <property type="match status" value="3"/>
</dbReference>
<feature type="domain" description="SLH" evidence="4">
    <location>
        <begin position="521"/>
        <end position="588"/>
    </location>
</feature>
<feature type="chain" id="PRO_5019469034" evidence="3">
    <location>
        <begin position="31"/>
        <end position="724"/>
    </location>
</feature>
<evidence type="ECO:0000313" key="5">
    <source>
        <dbReference type="EMBL" id="RSX55636.1"/>
    </source>
</evidence>
<comment type="caution">
    <text evidence="5">The sequence shown here is derived from an EMBL/GenBank/DDBJ whole genome shotgun (WGS) entry which is preliminary data.</text>
</comment>
<dbReference type="PANTHER" id="PTHR47566:SF1">
    <property type="entry name" value="PROTEIN NUD1"/>
    <property type="match status" value="1"/>
</dbReference>
<dbReference type="InterPro" id="IPR052574">
    <property type="entry name" value="CDIRP"/>
</dbReference>
<reference evidence="5 6" key="1">
    <citation type="submission" date="2018-09" db="EMBL/GenBank/DDBJ databases">
        <title>Characterization of the phylogenetic diversity of five novel species belonging to the genus Bifidobacterium.</title>
        <authorList>
            <person name="Lugli G.A."/>
            <person name="Duranti S."/>
            <person name="Milani C."/>
        </authorList>
    </citation>
    <scope>NUCLEOTIDE SEQUENCE [LARGE SCALE GENOMIC DNA]</scope>
    <source>
        <strain evidence="5 6">2036B</strain>
    </source>
</reference>
<evidence type="ECO:0000256" key="1">
    <source>
        <dbReference type="ARBA" id="ARBA00022614"/>
    </source>
</evidence>
<dbReference type="PANTHER" id="PTHR47566">
    <property type="match status" value="1"/>
</dbReference>